<dbReference type="Gene3D" id="3.40.50.720">
    <property type="entry name" value="NAD(P)-binding Rossmann-like Domain"/>
    <property type="match status" value="1"/>
</dbReference>
<proteinExistence type="inferred from homology"/>
<evidence type="ECO:0000313" key="3">
    <source>
        <dbReference type="Proteomes" id="UP000228987"/>
    </source>
</evidence>
<dbReference type="AlphaFoldDB" id="A0A2A5C8J7"/>
<protein>
    <submittedName>
        <fullName evidence="2">Oxidoreductase</fullName>
    </submittedName>
</protein>
<dbReference type="PANTHER" id="PTHR42760">
    <property type="entry name" value="SHORT-CHAIN DEHYDROGENASES/REDUCTASES FAMILY MEMBER"/>
    <property type="match status" value="1"/>
</dbReference>
<comment type="similarity">
    <text evidence="1">Belongs to the short-chain dehydrogenases/reductases (SDR) family.</text>
</comment>
<reference evidence="3" key="1">
    <citation type="submission" date="2017-08" db="EMBL/GenBank/DDBJ databases">
        <title>A dynamic microbial community with high functional redundancy inhabits the cold, oxic subseafloor aquifer.</title>
        <authorList>
            <person name="Tully B.J."/>
            <person name="Wheat C.G."/>
            <person name="Glazer B.T."/>
            <person name="Huber J.A."/>
        </authorList>
    </citation>
    <scope>NUCLEOTIDE SEQUENCE [LARGE SCALE GENOMIC DNA]</scope>
</reference>
<evidence type="ECO:0000256" key="1">
    <source>
        <dbReference type="ARBA" id="ARBA00006484"/>
    </source>
</evidence>
<comment type="caution">
    <text evidence="2">The sequence shown here is derived from an EMBL/GenBank/DDBJ whole genome shotgun (WGS) entry which is preliminary data.</text>
</comment>
<evidence type="ECO:0000313" key="2">
    <source>
        <dbReference type="EMBL" id="PCJ39798.1"/>
    </source>
</evidence>
<dbReference type="InterPro" id="IPR036291">
    <property type="entry name" value="NAD(P)-bd_dom_sf"/>
</dbReference>
<dbReference type="SUPFAM" id="SSF51735">
    <property type="entry name" value="NAD(P)-binding Rossmann-fold domains"/>
    <property type="match status" value="1"/>
</dbReference>
<dbReference type="PRINTS" id="PR00080">
    <property type="entry name" value="SDRFAMILY"/>
</dbReference>
<dbReference type="GO" id="GO:0016616">
    <property type="term" value="F:oxidoreductase activity, acting on the CH-OH group of donors, NAD or NADP as acceptor"/>
    <property type="evidence" value="ECO:0007669"/>
    <property type="project" value="TreeGrafter"/>
</dbReference>
<dbReference type="Proteomes" id="UP000228987">
    <property type="component" value="Unassembled WGS sequence"/>
</dbReference>
<dbReference type="Pfam" id="PF13561">
    <property type="entry name" value="adh_short_C2"/>
    <property type="match status" value="1"/>
</dbReference>
<dbReference type="PROSITE" id="PS51257">
    <property type="entry name" value="PROKAR_LIPOPROTEIN"/>
    <property type="match status" value="1"/>
</dbReference>
<accession>A0A2A5C8J7</accession>
<sequence>MSNRLEGKVALVTGTGSGIGQGCALMFARHGAQVMGCDINAEAAEETLATAKKENLTYHSIQPCDLTKPEAVNALVDATIERYGKIDILVNAAAFAAFEFIEDMDFEQHWKTTLSGELDVVFLACKAAWKQMVKQNSGSIINFASANAYEALKGSGALAHCAGKGGVLAMTRQLAMEGAPHNIRANSISPGMIVTGATKPVLDNTPGFEEHVLEKTMLNRLGQPEDVAWCALFLASDESSWITASDFAVDGGVTKW</sequence>
<dbReference type="PANTHER" id="PTHR42760:SF124">
    <property type="entry name" value="SHORT-CHAIN DEHYDROGENASE_REDUCTASE"/>
    <property type="match status" value="1"/>
</dbReference>
<organism evidence="2 3">
    <name type="scientific">SAR86 cluster bacterium</name>
    <dbReference type="NCBI Taxonomy" id="2030880"/>
    <lineage>
        <taxon>Bacteria</taxon>
        <taxon>Pseudomonadati</taxon>
        <taxon>Pseudomonadota</taxon>
        <taxon>Gammaproteobacteria</taxon>
        <taxon>SAR86 cluster</taxon>
    </lineage>
</organism>
<dbReference type="EMBL" id="NVWI01000012">
    <property type="protein sequence ID" value="PCJ39798.1"/>
    <property type="molecule type" value="Genomic_DNA"/>
</dbReference>
<name>A0A2A5C8J7_9GAMM</name>
<dbReference type="PRINTS" id="PR00081">
    <property type="entry name" value="GDHRDH"/>
</dbReference>
<dbReference type="FunFam" id="3.40.50.720:FF:000084">
    <property type="entry name" value="Short-chain dehydrogenase reductase"/>
    <property type="match status" value="1"/>
</dbReference>
<dbReference type="InterPro" id="IPR002347">
    <property type="entry name" value="SDR_fam"/>
</dbReference>
<gene>
    <name evidence="2" type="ORF">COA71_12995</name>
</gene>
<dbReference type="CDD" id="cd05233">
    <property type="entry name" value="SDR_c"/>
    <property type="match status" value="1"/>
</dbReference>